<reference evidence="3 4" key="1">
    <citation type="submission" date="2017-08" db="EMBL/GenBank/DDBJ databases">
        <title>The strain WRN001 was isolated from Binhai saline alkaline soil, Tianjin, China.</title>
        <authorList>
            <person name="Liu D."/>
            <person name="Zhang G."/>
        </authorList>
    </citation>
    <scope>NUCLEOTIDE SEQUENCE [LARGE SCALE GENOMIC DNA]</scope>
    <source>
        <strain evidence="3 4">WN019</strain>
    </source>
</reference>
<keyword evidence="2" id="KW-1133">Transmembrane helix</keyword>
<proteinExistence type="predicted"/>
<evidence type="ECO:0000313" key="3">
    <source>
        <dbReference type="EMBL" id="PAU84340.1"/>
    </source>
</evidence>
<accession>A0A2A2FHJ7</accession>
<evidence type="ECO:0000313" key="4">
    <source>
        <dbReference type="Proteomes" id="UP000218083"/>
    </source>
</evidence>
<protein>
    <submittedName>
        <fullName evidence="3">Uncharacterized protein</fullName>
    </submittedName>
</protein>
<feature type="transmembrane region" description="Helical" evidence="2">
    <location>
        <begin position="33"/>
        <end position="55"/>
    </location>
</feature>
<keyword evidence="4" id="KW-1185">Reference proteome</keyword>
<feature type="region of interest" description="Disordered" evidence="1">
    <location>
        <begin position="1"/>
        <end position="24"/>
    </location>
</feature>
<evidence type="ECO:0000256" key="2">
    <source>
        <dbReference type="SAM" id="Phobius"/>
    </source>
</evidence>
<keyword evidence="2" id="KW-0472">Membrane</keyword>
<comment type="caution">
    <text evidence="3">The sequence shown here is derived from an EMBL/GenBank/DDBJ whole genome shotgun (WGS) entry which is preliminary data.</text>
</comment>
<dbReference type="EMBL" id="NSKC01000003">
    <property type="protein sequence ID" value="PAU84340.1"/>
    <property type="molecule type" value="Genomic_DNA"/>
</dbReference>
<sequence length="136" mass="13872">MSTQPEPASDGAGSASEAAGDADATDRRFDGPWLRVLAIAAGGWTLLYALDWALLSAGTPAGAAAGFAHGYLLAPLATAAVLLDALSLAERGVADLGLFKWLYAVAALVAPPVAVVYYAHREWLKPDRPALLGGAG</sequence>
<evidence type="ECO:0000256" key="1">
    <source>
        <dbReference type="SAM" id="MobiDB-lite"/>
    </source>
</evidence>
<keyword evidence="2" id="KW-0812">Transmembrane</keyword>
<gene>
    <name evidence="3" type="ORF">CK500_07890</name>
</gene>
<name>A0A2A2FHJ7_9EURY</name>
<dbReference type="AlphaFoldDB" id="A0A2A2FHJ7"/>
<dbReference type="RefSeq" id="WP_095636687.1">
    <property type="nucleotide sequence ID" value="NZ_NSKC01000003.1"/>
</dbReference>
<dbReference type="Proteomes" id="UP000218083">
    <property type="component" value="Unassembled WGS sequence"/>
</dbReference>
<organism evidence="3 4">
    <name type="scientific">Halorubrum salipaludis</name>
    <dbReference type="NCBI Taxonomy" id="2032630"/>
    <lineage>
        <taxon>Archaea</taxon>
        <taxon>Methanobacteriati</taxon>
        <taxon>Methanobacteriota</taxon>
        <taxon>Stenosarchaea group</taxon>
        <taxon>Halobacteria</taxon>
        <taxon>Halobacteriales</taxon>
        <taxon>Haloferacaceae</taxon>
        <taxon>Halorubrum</taxon>
    </lineage>
</organism>
<feature type="transmembrane region" description="Helical" evidence="2">
    <location>
        <begin position="101"/>
        <end position="119"/>
    </location>
</feature>
<feature type="compositionally biased region" description="Low complexity" evidence="1">
    <location>
        <begin position="8"/>
        <end position="22"/>
    </location>
</feature>
<feature type="transmembrane region" description="Helical" evidence="2">
    <location>
        <begin position="67"/>
        <end position="89"/>
    </location>
</feature>